<dbReference type="OrthoDB" id="2740448at2759"/>
<evidence type="ECO:0000313" key="2">
    <source>
        <dbReference type="EMBL" id="KDN72236.1"/>
    </source>
</evidence>
<proteinExistence type="predicted"/>
<evidence type="ECO:0000313" key="3">
    <source>
        <dbReference type="Proteomes" id="UP000027238"/>
    </source>
</evidence>
<dbReference type="AlphaFoldDB" id="A0A066Y2H7"/>
<name>A0A066Y2H7_COLSU</name>
<organism evidence="2 3">
    <name type="scientific">Colletotrichum sublineola</name>
    <name type="common">Sorghum anthracnose fungus</name>
    <dbReference type="NCBI Taxonomy" id="1173701"/>
    <lineage>
        <taxon>Eukaryota</taxon>
        <taxon>Fungi</taxon>
        <taxon>Dikarya</taxon>
        <taxon>Ascomycota</taxon>
        <taxon>Pezizomycotina</taxon>
        <taxon>Sordariomycetes</taxon>
        <taxon>Hypocreomycetidae</taxon>
        <taxon>Glomerellales</taxon>
        <taxon>Glomerellaceae</taxon>
        <taxon>Colletotrichum</taxon>
        <taxon>Colletotrichum graminicola species complex</taxon>
    </lineage>
</organism>
<feature type="region of interest" description="Disordered" evidence="1">
    <location>
        <begin position="75"/>
        <end position="102"/>
    </location>
</feature>
<dbReference type="eggNOG" id="ENOG502RG5N">
    <property type="taxonomic scope" value="Eukaryota"/>
</dbReference>
<evidence type="ECO:0000256" key="1">
    <source>
        <dbReference type="SAM" id="MobiDB-lite"/>
    </source>
</evidence>
<dbReference type="STRING" id="1173701.A0A066Y2H7"/>
<dbReference type="Proteomes" id="UP000027238">
    <property type="component" value="Unassembled WGS sequence"/>
</dbReference>
<gene>
    <name evidence="2" type="ORF">CSUB01_12271</name>
</gene>
<comment type="caution">
    <text evidence="2">The sequence shown here is derived from an EMBL/GenBank/DDBJ whole genome shotgun (WGS) entry which is preliminary data.</text>
</comment>
<protein>
    <submittedName>
        <fullName evidence="2">Uncharacterized protein</fullName>
    </submittedName>
</protein>
<reference evidence="3" key="1">
    <citation type="journal article" date="2014" name="Genome Announc.">
        <title>Draft genome sequence of Colletotrichum sublineola, a destructive pathogen of cultivated sorghum.</title>
        <authorList>
            <person name="Baroncelli R."/>
            <person name="Sanz-Martin J.M."/>
            <person name="Rech G.E."/>
            <person name="Sukno S.A."/>
            <person name="Thon M.R."/>
        </authorList>
    </citation>
    <scope>NUCLEOTIDE SEQUENCE [LARGE SCALE GENOMIC DNA]</scope>
    <source>
        <strain evidence="3">TX430BB</strain>
    </source>
</reference>
<dbReference type="EMBL" id="JMSE01000015">
    <property type="protein sequence ID" value="KDN72236.1"/>
    <property type="molecule type" value="Genomic_DNA"/>
</dbReference>
<dbReference type="HOGENOM" id="CLU_1415070_0_0_1"/>
<accession>A0A066Y2H7</accession>
<keyword evidence="3" id="KW-1185">Reference proteome</keyword>
<sequence length="192" mass="20725">MPTRPQHDDVQMSFTPDLLSIFPPPTGDTTWLLEPDAHPAQMQMPISTIGSADIEVPDIPDMDPEIAGHIHSDTLADPFIGQDSPAGYKTPNDSSPSVPVSRSPSTSSALFLWSSSLPPSSAPHHRPPLTEVQMHAGGLQAKLCTFQRCGPETCLTAALHILTILHIARTACLSAHREALAVQQTRMISYHV</sequence>